<dbReference type="Gene3D" id="2.160.20.80">
    <property type="entry name" value="E3 ubiquitin-protein ligase SopA"/>
    <property type="match status" value="1"/>
</dbReference>
<protein>
    <submittedName>
        <fullName evidence="2">Serine/threonine-protein kinase B</fullName>
        <ecNumber evidence="2">2.7.11.1</ecNumber>
    </submittedName>
</protein>
<dbReference type="KEGG" id="agv:OJF2_72390"/>
<dbReference type="InterPro" id="IPR001646">
    <property type="entry name" value="5peptide_repeat"/>
</dbReference>
<keyword evidence="2" id="KW-0808">Transferase</keyword>
<dbReference type="PANTHER" id="PTHR14136:SF17">
    <property type="entry name" value="BTB_POZ DOMAIN-CONTAINING PROTEIN KCTD9"/>
    <property type="match status" value="1"/>
</dbReference>
<reference evidence="2 3" key="1">
    <citation type="submission" date="2019-08" db="EMBL/GenBank/DDBJ databases">
        <title>Deep-cultivation of Planctomycetes and their phenomic and genomic characterization uncovers novel biology.</title>
        <authorList>
            <person name="Wiegand S."/>
            <person name="Jogler M."/>
            <person name="Boedeker C."/>
            <person name="Pinto D."/>
            <person name="Vollmers J."/>
            <person name="Rivas-Marin E."/>
            <person name="Kohn T."/>
            <person name="Peeters S.H."/>
            <person name="Heuer A."/>
            <person name="Rast P."/>
            <person name="Oberbeckmann S."/>
            <person name="Bunk B."/>
            <person name="Jeske O."/>
            <person name="Meyerdierks A."/>
            <person name="Storesund J.E."/>
            <person name="Kallscheuer N."/>
            <person name="Luecker S."/>
            <person name="Lage O.M."/>
            <person name="Pohl T."/>
            <person name="Merkel B.J."/>
            <person name="Hornburger P."/>
            <person name="Mueller R.-W."/>
            <person name="Bruemmer F."/>
            <person name="Labrenz M."/>
            <person name="Spormann A.M."/>
            <person name="Op den Camp H."/>
            <person name="Overmann J."/>
            <person name="Amann R."/>
            <person name="Jetten M.S.M."/>
            <person name="Mascher T."/>
            <person name="Medema M.H."/>
            <person name="Devos D.P."/>
            <person name="Kaster A.-K."/>
            <person name="Ovreas L."/>
            <person name="Rohde M."/>
            <person name="Galperin M.Y."/>
            <person name="Jogler C."/>
        </authorList>
    </citation>
    <scope>NUCLEOTIDE SEQUENCE [LARGE SCALE GENOMIC DNA]</scope>
    <source>
        <strain evidence="2 3">OJF2</strain>
    </source>
</reference>
<dbReference type="PANTHER" id="PTHR14136">
    <property type="entry name" value="BTB_POZ DOMAIN-CONTAINING PROTEIN KCTD9"/>
    <property type="match status" value="1"/>
</dbReference>
<dbReference type="GO" id="GO:0004674">
    <property type="term" value="F:protein serine/threonine kinase activity"/>
    <property type="evidence" value="ECO:0007669"/>
    <property type="project" value="UniProtKB-EC"/>
</dbReference>
<gene>
    <name evidence="2" type="primary">spkB</name>
    <name evidence="2" type="ORF">OJF2_72390</name>
</gene>
<evidence type="ECO:0000256" key="1">
    <source>
        <dbReference type="SAM" id="MobiDB-lite"/>
    </source>
</evidence>
<feature type="compositionally biased region" description="Basic residues" evidence="1">
    <location>
        <begin position="226"/>
        <end position="239"/>
    </location>
</feature>
<dbReference type="SUPFAM" id="SSF141571">
    <property type="entry name" value="Pentapeptide repeat-like"/>
    <property type="match status" value="1"/>
</dbReference>
<organism evidence="2 3">
    <name type="scientific">Aquisphaera giovannonii</name>
    <dbReference type="NCBI Taxonomy" id="406548"/>
    <lineage>
        <taxon>Bacteria</taxon>
        <taxon>Pseudomonadati</taxon>
        <taxon>Planctomycetota</taxon>
        <taxon>Planctomycetia</taxon>
        <taxon>Isosphaerales</taxon>
        <taxon>Isosphaeraceae</taxon>
        <taxon>Aquisphaera</taxon>
    </lineage>
</organism>
<dbReference type="InterPro" id="IPR051082">
    <property type="entry name" value="Pentapeptide-BTB/POZ_domain"/>
</dbReference>
<dbReference type="RefSeq" id="WP_168222328.1">
    <property type="nucleotide sequence ID" value="NZ_CP042997.1"/>
</dbReference>
<sequence>MPLLLVEARSFPLALEAAAARRALLPYADLKSIVAPGAFLAALELRGADLGHALLSGADLTGADLRTARLVRTYLQDADLSGADLRHADLRGADLRGARLDGAHLVGADLRGALFYGASLDGTVLDWRWAGMPGELLRRADRAAGRPAGPEVDPVGDAERPVAWLKAILADRESTDRAIAALGPFIRAGDNSPAILRALALDVAPATSAPAPPQAPTSPMLWTSRPRPRPGARRTARAR</sequence>
<dbReference type="AlphaFoldDB" id="A0A5B9WDU6"/>
<accession>A0A5B9WDU6</accession>
<proteinExistence type="predicted"/>
<keyword evidence="2" id="KW-0418">Kinase</keyword>
<evidence type="ECO:0000313" key="3">
    <source>
        <dbReference type="Proteomes" id="UP000324233"/>
    </source>
</evidence>
<dbReference type="EC" id="2.7.11.1" evidence="2"/>
<dbReference type="EMBL" id="CP042997">
    <property type="protein sequence ID" value="QEH38633.1"/>
    <property type="molecule type" value="Genomic_DNA"/>
</dbReference>
<feature type="region of interest" description="Disordered" evidence="1">
    <location>
        <begin position="206"/>
        <end position="239"/>
    </location>
</feature>
<keyword evidence="3" id="KW-1185">Reference proteome</keyword>
<dbReference type="Pfam" id="PF00805">
    <property type="entry name" value="Pentapeptide"/>
    <property type="match status" value="1"/>
</dbReference>
<dbReference type="Proteomes" id="UP000324233">
    <property type="component" value="Chromosome"/>
</dbReference>
<name>A0A5B9WDU6_9BACT</name>
<evidence type="ECO:0000313" key="2">
    <source>
        <dbReference type="EMBL" id="QEH38633.1"/>
    </source>
</evidence>